<reference evidence="7" key="1">
    <citation type="submission" date="2018-12" db="EMBL/GenBank/DDBJ databases">
        <authorList>
            <person name="Syme R.A."/>
            <person name="Farfan-Caceres L."/>
            <person name="Lichtenzveig J."/>
        </authorList>
    </citation>
    <scope>NUCLEOTIDE SEQUENCE</scope>
    <source>
        <strain evidence="7">Al4</strain>
    </source>
</reference>
<dbReference type="GO" id="GO:0050660">
    <property type="term" value="F:flavin adenine dinucleotide binding"/>
    <property type="evidence" value="ECO:0007669"/>
    <property type="project" value="InterPro"/>
</dbReference>
<dbReference type="PANTHER" id="PTHR10961">
    <property type="entry name" value="PEROXISOMAL SARCOSINE OXIDASE"/>
    <property type="match status" value="1"/>
</dbReference>
<sequence length="440" mass="48505">MTNSRAKTKVIVVGGGGTIGSSTALHLVRSGYTPSNITVLDTYPIPSAQSAGNDLNKIMGVRLRNPVDLQLSLEARQMWKEDELFKSFFHNTGRLDCAHGEKGIASLQQAYQTLLNANAGLEATNHWLDSEDDILAKMPLLDRNQIQGWKAVFSEDGGWLAAAKAINAIGEYLVKSGVQFGFGGAGSFKQPLLAEGTCIGVETINGTRYYADKVILAAGAWSSTLIDLQEQCVSKAWVYAHMQLTAQEAAEYKDRPVVYHGDYGFFFEPNEHGVIKVCDEFPGFTRFKLHRPFGAVAPKRVSVPRSHAKHPTDTYPDASEVSIRKAVATFLPRFKQKELFNRSLCWCTDTADAALLICEHPEWKNFILATGDSGHSFKLLPNIGKHVVELMEGTLAEDLTQAWRWRPGTGDALKSRRAAPAKDLADMPGWKHDEVTRAKL</sequence>
<evidence type="ECO:0000256" key="2">
    <source>
        <dbReference type="ARBA" id="ARBA00010989"/>
    </source>
</evidence>
<dbReference type="GO" id="GO:0008115">
    <property type="term" value="F:sarcosine oxidase activity"/>
    <property type="evidence" value="ECO:0007669"/>
    <property type="project" value="TreeGrafter"/>
</dbReference>
<keyword evidence="3" id="KW-0285">Flavoprotein</keyword>
<evidence type="ECO:0000313" key="7">
    <source>
        <dbReference type="EMBL" id="KAF9697240.1"/>
    </source>
</evidence>
<dbReference type="PANTHER" id="PTHR10961:SF26">
    <property type="entry name" value="L-SACCHAROPINE OXIDASE"/>
    <property type="match status" value="1"/>
</dbReference>
<feature type="domain" description="FAD dependent oxidoreductase" evidence="6">
    <location>
        <begin position="10"/>
        <end position="390"/>
    </location>
</feature>
<evidence type="ECO:0000256" key="4">
    <source>
        <dbReference type="ARBA" id="ARBA00022827"/>
    </source>
</evidence>
<dbReference type="AlphaFoldDB" id="A0A8H7MJN5"/>
<dbReference type="InterPro" id="IPR006076">
    <property type="entry name" value="FAD-dep_OxRdtase"/>
</dbReference>
<organism evidence="7 8">
    <name type="scientific">Ascochyta lentis</name>
    <dbReference type="NCBI Taxonomy" id="205686"/>
    <lineage>
        <taxon>Eukaryota</taxon>
        <taxon>Fungi</taxon>
        <taxon>Dikarya</taxon>
        <taxon>Ascomycota</taxon>
        <taxon>Pezizomycotina</taxon>
        <taxon>Dothideomycetes</taxon>
        <taxon>Pleosporomycetidae</taxon>
        <taxon>Pleosporales</taxon>
        <taxon>Pleosporineae</taxon>
        <taxon>Didymellaceae</taxon>
        <taxon>Ascochyta</taxon>
    </lineage>
</organism>
<gene>
    <name evidence="7" type="ORF">EKO04_004937</name>
</gene>
<dbReference type="EMBL" id="RZGK01000008">
    <property type="protein sequence ID" value="KAF9697240.1"/>
    <property type="molecule type" value="Genomic_DNA"/>
</dbReference>
<evidence type="ECO:0000256" key="3">
    <source>
        <dbReference type="ARBA" id="ARBA00022630"/>
    </source>
</evidence>
<evidence type="ECO:0000256" key="5">
    <source>
        <dbReference type="ARBA" id="ARBA00023002"/>
    </source>
</evidence>
<evidence type="ECO:0000259" key="6">
    <source>
        <dbReference type="Pfam" id="PF01266"/>
    </source>
</evidence>
<dbReference type="OrthoDB" id="2219495at2759"/>
<comment type="similarity">
    <text evidence="2">Belongs to the MSOX/MTOX family.</text>
</comment>
<keyword evidence="5" id="KW-0560">Oxidoreductase</keyword>
<dbReference type="Pfam" id="PF01266">
    <property type="entry name" value="DAO"/>
    <property type="match status" value="1"/>
</dbReference>
<accession>A0A8H7MJN5</accession>
<protein>
    <recommendedName>
        <fullName evidence="6">FAD dependent oxidoreductase domain-containing protein</fullName>
    </recommendedName>
</protein>
<keyword evidence="8" id="KW-1185">Reference proteome</keyword>
<evidence type="ECO:0000313" key="8">
    <source>
        <dbReference type="Proteomes" id="UP000651452"/>
    </source>
</evidence>
<comment type="caution">
    <text evidence="7">The sequence shown here is derived from an EMBL/GenBank/DDBJ whole genome shotgun (WGS) entry which is preliminary data.</text>
</comment>
<comment type="cofactor">
    <cofactor evidence="1">
        <name>FAD</name>
        <dbReference type="ChEBI" id="CHEBI:57692"/>
    </cofactor>
</comment>
<evidence type="ECO:0000256" key="1">
    <source>
        <dbReference type="ARBA" id="ARBA00001974"/>
    </source>
</evidence>
<keyword evidence="4" id="KW-0274">FAD</keyword>
<dbReference type="Proteomes" id="UP000651452">
    <property type="component" value="Unassembled WGS sequence"/>
</dbReference>
<dbReference type="SUPFAM" id="SSF51905">
    <property type="entry name" value="FAD/NAD(P)-binding domain"/>
    <property type="match status" value="1"/>
</dbReference>
<reference evidence="7" key="2">
    <citation type="submission" date="2020-09" db="EMBL/GenBank/DDBJ databases">
        <title>Reference genome assembly for Australian Ascochyta lentis isolate Al4.</title>
        <authorList>
            <person name="Lee R.C."/>
            <person name="Farfan-Caceres L.M."/>
            <person name="Debler J.W."/>
            <person name="Williams A.H."/>
            <person name="Henares B.M."/>
        </authorList>
    </citation>
    <scope>NUCLEOTIDE SEQUENCE</scope>
    <source>
        <strain evidence="7">Al4</strain>
    </source>
</reference>
<proteinExistence type="inferred from homology"/>
<name>A0A8H7MJN5_9PLEO</name>
<dbReference type="InterPro" id="IPR036188">
    <property type="entry name" value="FAD/NAD-bd_sf"/>
</dbReference>
<dbReference type="InterPro" id="IPR045170">
    <property type="entry name" value="MTOX"/>
</dbReference>
<dbReference type="GO" id="GO:0051698">
    <property type="term" value="F:saccharopine oxidase activity"/>
    <property type="evidence" value="ECO:0007669"/>
    <property type="project" value="TreeGrafter"/>
</dbReference>
<dbReference type="Gene3D" id="3.30.9.10">
    <property type="entry name" value="D-Amino Acid Oxidase, subunit A, domain 2"/>
    <property type="match status" value="1"/>
</dbReference>
<dbReference type="Gene3D" id="3.50.50.60">
    <property type="entry name" value="FAD/NAD(P)-binding domain"/>
    <property type="match status" value="1"/>
</dbReference>